<name>A0AAD6TMW6_9AGAR</name>
<comment type="caution">
    <text evidence="1">The sequence shown here is derived from an EMBL/GenBank/DDBJ whole genome shotgun (WGS) entry which is preliminary data.</text>
</comment>
<evidence type="ECO:0000313" key="2">
    <source>
        <dbReference type="Proteomes" id="UP001218188"/>
    </source>
</evidence>
<reference evidence="1" key="1">
    <citation type="submission" date="2023-03" db="EMBL/GenBank/DDBJ databases">
        <title>Massive genome expansion in bonnet fungi (Mycena s.s.) driven by repeated elements and novel gene families across ecological guilds.</title>
        <authorList>
            <consortium name="Lawrence Berkeley National Laboratory"/>
            <person name="Harder C.B."/>
            <person name="Miyauchi S."/>
            <person name="Viragh M."/>
            <person name="Kuo A."/>
            <person name="Thoen E."/>
            <person name="Andreopoulos B."/>
            <person name="Lu D."/>
            <person name="Skrede I."/>
            <person name="Drula E."/>
            <person name="Henrissat B."/>
            <person name="Morin E."/>
            <person name="Kohler A."/>
            <person name="Barry K."/>
            <person name="LaButti K."/>
            <person name="Morin E."/>
            <person name="Salamov A."/>
            <person name="Lipzen A."/>
            <person name="Mereny Z."/>
            <person name="Hegedus B."/>
            <person name="Baldrian P."/>
            <person name="Stursova M."/>
            <person name="Weitz H."/>
            <person name="Taylor A."/>
            <person name="Grigoriev I.V."/>
            <person name="Nagy L.G."/>
            <person name="Martin F."/>
            <person name="Kauserud H."/>
        </authorList>
    </citation>
    <scope>NUCLEOTIDE SEQUENCE</scope>
    <source>
        <strain evidence="1">CBHHK200</strain>
    </source>
</reference>
<dbReference type="EMBL" id="JARJCM010000001">
    <property type="protein sequence ID" value="KAJ7047785.1"/>
    <property type="molecule type" value="Genomic_DNA"/>
</dbReference>
<feature type="non-terminal residue" evidence="1">
    <location>
        <position position="1"/>
    </location>
</feature>
<accession>A0AAD6TMW6</accession>
<protein>
    <submittedName>
        <fullName evidence="1">Uncharacterized protein</fullName>
    </submittedName>
</protein>
<gene>
    <name evidence="1" type="ORF">C8F04DRAFT_1060114</name>
</gene>
<keyword evidence="2" id="KW-1185">Reference proteome</keyword>
<evidence type="ECO:0000313" key="1">
    <source>
        <dbReference type="EMBL" id="KAJ7047785.1"/>
    </source>
</evidence>
<proteinExistence type="predicted"/>
<dbReference type="Proteomes" id="UP001218188">
    <property type="component" value="Unassembled WGS sequence"/>
</dbReference>
<dbReference type="AlphaFoldDB" id="A0AAD6TMW6"/>
<organism evidence="1 2">
    <name type="scientific">Mycena alexandri</name>
    <dbReference type="NCBI Taxonomy" id="1745969"/>
    <lineage>
        <taxon>Eukaryota</taxon>
        <taxon>Fungi</taxon>
        <taxon>Dikarya</taxon>
        <taxon>Basidiomycota</taxon>
        <taxon>Agaricomycotina</taxon>
        <taxon>Agaricomycetes</taxon>
        <taxon>Agaricomycetidae</taxon>
        <taxon>Agaricales</taxon>
        <taxon>Marasmiineae</taxon>
        <taxon>Mycenaceae</taxon>
        <taxon>Mycena</taxon>
    </lineage>
</organism>
<sequence length="156" mass="17886">KKTRRKRERFAEPYRTDLDLNVFSCNWDKWNSSYFIDIDPSWHDLSMMEFFVKRVAKVPGTIRPLAFVPNVPDPCVAFEAAGKYYYLNTAADYLERFGGGWESHDAFLAAFTRKPSIKGAVHEFPDDTEDLFGAVYMEQNRKAAKAAKAAKMLSPT</sequence>